<dbReference type="PANTHER" id="PTHR45776:SF2">
    <property type="entry name" value="MIP04163P"/>
    <property type="match status" value="1"/>
</dbReference>
<evidence type="ECO:0000259" key="7">
    <source>
        <dbReference type="PROSITE" id="PS50888"/>
    </source>
</evidence>
<dbReference type="PANTHER" id="PTHR45776">
    <property type="entry name" value="MIP04163P"/>
    <property type="match status" value="1"/>
</dbReference>
<dbReference type="EMBL" id="CP015061">
    <property type="protein sequence ID" value="QGN18118.1"/>
    <property type="molecule type" value="Genomic_DNA"/>
</dbReference>
<keyword evidence="2" id="KW-0805">Transcription regulation</keyword>
<feature type="compositionally biased region" description="Basic and acidic residues" evidence="6">
    <location>
        <begin position="273"/>
        <end position="284"/>
    </location>
</feature>
<protein>
    <submittedName>
        <fullName evidence="8">Retrograde regulation protein 3</fullName>
    </submittedName>
</protein>
<evidence type="ECO:0000256" key="1">
    <source>
        <dbReference type="ARBA" id="ARBA00004123"/>
    </source>
</evidence>
<keyword evidence="4" id="KW-0804">Transcription</keyword>
<dbReference type="InterPro" id="IPR036638">
    <property type="entry name" value="HLH_DNA-bd_sf"/>
</dbReference>
<reference evidence="8 9" key="2">
    <citation type="submission" date="2019-11" db="EMBL/GenBank/DDBJ databases">
        <authorList>
            <person name="Lu H."/>
        </authorList>
    </citation>
    <scope>NUCLEOTIDE SEQUENCE [LARGE SCALE GENOMIC DNA]</scope>
    <source>
        <strain evidence="8 9">FIM1</strain>
    </source>
</reference>
<accession>A0ABX6F464</accession>
<feature type="compositionally biased region" description="Polar residues" evidence="6">
    <location>
        <begin position="22"/>
        <end position="36"/>
    </location>
</feature>
<keyword evidence="3" id="KW-0238">DNA-binding</keyword>
<feature type="region of interest" description="Disordered" evidence="6">
    <location>
        <begin position="82"/>
        <end position="137"/>
    </location>
</feature>
<name>A0ABX6F464_KLUMA</name>
<gene>
    <name evidence="8" type="primary">RTG3</name>
    <name evidence="8" type="ORF">FIM1_4438</name>
</gene>
<dbReference type="Pfam" id="PF00010">
    <property type="entry name" value="HLH"/>
    <property type="match status" value="1"/>
</dbReference>
<comment type="subcellular location">
    <subcellularLocation>
        <location evidence="1">Nucleus</location>
    </subcellularLocation>
</comment>
<keyword evidence="9" id="KW-1185">Reference proteome</keyword>
<feature type="compositionally biased region" description="Low complexity" evidence="6">
    <location>
        <begin position="212"/>
        <end position="231"/>
    </location>
</feature>
<evidence type="ECO:0000313" key="8">
    <source>
        <dbReference type="EMBL" id="QGN18118.1"/>
    </source>
</evidence>
<evidence type="ECO:0000256" key="2">
    <source>
        <dbReference type="ARBA" id="ARBA00023015"/>
    </source>
</evidence>
<dbReference type="Gene3D" id="4.10.280.10">
    <property type="entry name" value="Helix-loop-helix DNA-binding domain"/>
    <property type="match status" value="1"/>
</dbReference>
<feature type="region of interest" description="Disordered" evidence="6">
    <location>
        <begin position="22"/>
        <end position="53"/>
    </location>
</feature>
<feature type="compositionally biased region" description="Basic residues" evidence="6">
    <location>
        <begin position="370"/>
        <end position="379"/>
    </location>
</feature>
<dbReference type="SMART" id="SM00353">
    <property type="entry name" value="HLH"/>
    <property type="match status" value="1"/>
</dbReference>
<feature type="compositionally biased region" description="Polar residues" evidence="6">
    <location>
        <begin position="82"/>
        <end position="107"/>
    </location>
</feature>
<dbReference type="Proteomes" id="UP000422736">
    <property type="component" value="Chromosome 7"/>
</dbReference>
<feature type="compositionally biased region" description="Basic and acidic residues" evidence="6">
    <location>
        <begin position="380"/>
        <end position="390"/>
    </location>
</feature>
<dbReference type="InterPro" id="IPR011598">
    <property type="entry name" value="bHLH_dom"/>
</dbReference>
<organism evidence="8 9">
    <name type="scientific">Kluyveromyces marxianus</name>
    <name type="common">Yeast</name>
    <name type="synonym">Candida kefyr</name>
    <dbReference type="NCBI Taxonomy" id="4911"/>
    <lineage>
        <taxon>Eukaryota</taxon>
        <taxon>Fungi</taxon>
        <taxon>Dikarya</taxon>
        <taxon>Ascomycota</taxon>
        <taxon>Saccharomycotina</taxon>
        <taxon>Saccharomycetes</taxon>
        <taxon>Saccharomycetales</taxon>
        <taxon>Saccharomycetaceae</taxon>
        <taxon>Kluyveromyces</taxon>
    </lineage>
</organism>
<evidence type="ECO:0000256" key="4">
    <source>
        <dbReference type="ARBA" id="ARBA00023163"/>
    </source>
</evidence>
<evidence type="ECO:0000313" key="9">
    <source>
        <dbReference type="Proteomes" id="UP000422736"/>
    </source>
</evidence>
<evidence type="ECO:0000256" key="5">
    <source>
        <dbReference type="ARBA" id="ARBA00023242"/>
    </source>
</evidence>
<dbReference type="PROSITE" id="PS50888">
    <property type="entry name" value="BHLH"/>
    <property type="match status" value="1"/>
</dbReference>
<reference evidence="8 9" key="1">
    <citation type="submission" date="2016-03" db="EMBL/GenBank/DDBJ databases">
        <title>How can Kluyveromyces marxianus grow so fast - potential evolutionary course in Saccharomyces Complex revealed by comparative genomics.</title>
        <authorList>
            <person name="Mo W."/>
            <person name="Lu W."/>
            <person name="Yang X."/>
            <person name="Qi J."/>
            <person name="Lv H."/>
        </authorList>
    </citation>
    <scope>NUCLEOTIDE SEQUENCE [LARGE SCALE GENOMIC DNA]</scope>
    <source>
        <strain evidence="8 9">FIM1</strain>
    </source>
</reference>
<dbReference type="SUPFAM" id="SSF47459">
    <property type="entry name" value="HLH, helix-loop-helix DNA-binding domain"/>
    <property type="match status" value="1"/>
</dbReference>
<evidence type="ECO:0000256" key="3">
    <source>
        <dbReference type="ARBA" id="ARBA00023125"/>
    </source>
</evidence>
<feature type="domain" description="BHLH" evidence="7">
    <location>
        <begin position="279"/>
        <end position="338"/>
    </location>
</feature>
<feature type="region of interest" description="Disordered" evidence="6">
    <location>
        <begin position="211"/>
        <end position="284"/>
    </location>
</feature>
<evidence type="ECO:0000256" key="6">
    <source>
        <dbReference type="SAM" id="MobiDB-lite"/>
    </source>
</evidence>
<feature type="compositionally biased region" description="Polar residues" evidence="6">
    <location>
        <begin position="232"/>
        <end position="260"/>
    </location>
</feature>
<keyword evidence="5" id="KW-0539">Nucleus</keyword>
<feature type="region of interest" description="Disordered" evidence="6">
    <location>
        <begin position="366"/>
        <end position="390"/>
    </location>
</feature>
<sequence>MDFDADNLLDQFLQQNALAQRGSSFGTGSSHSQTPIPMTIPGSHDDGNSSVEGRMGLRMNSGVAGGMGTNVDVSEGMSSSVSTIYAEQQSRQQSISGNQIDAGNIPTSFMDEYVSLSNNNRPGPGGPGPGPGGAVGSVVSDVERRGHPAFEHINLDETTRNLFDETIFQDGSQATDDLASSFNDDFVSSLGSSIHSDLMTPVSSYQPHPLNSFDSHSLSQMSSSLRSPSTSYRGTSQLSSSLRSNRGTSQQFPTSSSLASTPKELTGSSSLGPEEKIRRRREFHNAVERRRRELIKAKIKELGTLVPPTLLHSSDNGKKVKANKGTILMKTIDYMEFLKQVLEIQEAQKEKLRQRVHQLEMRKQQLANAKGHHQEHHHQHPQDNYHQHHNNERNENANVNVNVHVNDTEDYTARIIDGRAYPALLNERHDDTQTHESNPLHDDLQQFLSGTLMENEDNNKLMFNGHDENPVDILLKFEE</sequence>
<proteinExistence type="predicted"/>